<dbReference type="OrthoDB" id="5092838at2759"/>
<proteinExistence type="predicted"/>
<evidence type="ECO:0000313" key="3">
    <source>
        <dbReference type="Proteomes" id="UP000544331"/>
    </source>
</evidence>
<organism evidence="2 3">
    <name type="scientific">Fusarium mundagurra</name>
    <dbReference type="NCBI Taxonomy" id="1567541"/>
    <lineage>
        <taxon>Eukaryota</taxon>
        <taxon>Fungi</taxon>
        <taxon>Dikarya</taxon>
        <taxon>Ascomycota</taxon>
        <taxon>Pezizomycotina</taxon>
        <taxon>Sordariomycetes</taxon>
        <taxon>Hypocreomycetidae</taxon>
        <taxon>Hypocreales</taxon>
        <taxon>Nectriaceae</taxon>
        <taxon>Fusarium</taxon>
        <taxon>Fusarium fujikuroi species complex</taxon>
    </lineage>
</organism>
<sequence length="190" mass="22318">MSQQEKLEARVQKHNQACEALHEELTKQFTVESDEDFSQILETVSNVLKKDYIMRSSKTKSAFENLGRISQETRVDLYDTARLFLKEKQQETAALREEYEAKLKAKDEEIKTLKDSVHNLREIRQDKDDMIASTKELNKSLLSQLQERKELYEAKEDKMLQSMAEQKKQAETRLEAARKRKLPAHARPFE</sequence>
<dbReference type="EMBL" id="JAAOAN010001028">
    <property type="protein sequence ID" value="KAF5697402.1"/>
    <property type="molecule type" value="Genomic_DNA"/>
</dbReference>
<gene>
    <name evidence="2" type="ORF">FMUND_15423</name>
</gene>
<feature type="compositionally biased region" description="Basic and acidic residues" evidence="1">
    <location>
        <begin position="160"/>
        <end position="177"/>
    </location>
</feature>
<evidence type="ECO:0000256" key="1">
    <source>
        <dbReference type="SAM" id="MobiDB-lite"/>
    </source>
</evidence>
<accession>A0A8H5XPA3</accession>
<name>A0A8H5XPA3_9HYPO</name>
<dbReference type="Proteomes" id="UP000544331">
    <property type="component" value="Unassembled WGS sequence"/>
</dbReference>
<comment type="caution">
    <text evidence="2">The sequence shown here is derived from an EMBL/GenBank/DDBJ whole genome shotgun (WGS) entry which is preliminary data.</text>
</comment>
<feature type="region of interest" description="Disordered" evidence="1">
    <location>
        <begin position="160"/>
        <end position="190"/>
    </location>
</feature>
<keyword evidence="3" id="KW-1185">Reference proteome</keyword>
<reference evidence="2 3" key="1">
    <citation type="submission" date="2020-05" db="EMBL/GenBank/DDBJ databases">
        <title>Identification and distribution of gene clusters putatively required for synthesis of sphingolipid metabolism inhibitors in phylogenetically diverse species of the filamentous fungus Fusarium.</title>
        <authorList>
            <person name="Kim H.-S."/>
            <person name="Busman M."/>
            <person name="Brown D.W."/>
            <person name="Divon H."/>
            <person name="Uhlig S."/>
            <person name="Proctor R.H."/>
        </authorList>
    </citation>
    <scope>NUCLEOTIDE SEQUENCE [LARGE SCALE GENOMIC DNA]</scope>
    <source>
        <strain evidence="2 3">NRRL 66235</strain>
    </source>
</reference>
<protein>
    <submittedName>
        <fullName evidence="2">Uncharacterized protein</fullName>
    </submittedName>
</protein>
<evidence type="ECO:0000313" key="2">
    <source>
        <dbReference type="EMBL" id="KAF5697402.1"/>
    </source>
</evidence>
<dbReference type="AlphaFoldDB" id="A0A8H5XPA3"/>